<dbReference type="PRINTS" id="PR01040">
    <property type="entry name" value="TRNASYNTHTYR"/>
</dbReference>
<keyword evidence="6 9" id="KW-0648">Protein biosynthesis</keyword>
<organism evidence="12 13">
    <name type="scientific">Candidatus Sungbacteria bacterium RIFCSPHIGHO2_02_FULL_53_17</name>
    <dbReference type="NCBI Taxonomy" id="1802275"/>
    <lineage>
        <taxon>Bacteria</taxon>
        <taxon>Candidatus Sungiibacteriota</taxon>
    </lineage>
</organism>
<dbReference type="Pfam" id="PF00579">
    <property type="entry name" value="tRNA-synt_1b"/>
    <property type="match status" value="1"/>
</dbReference>
<dbReference type="InterPro" id="IPR002305">
    <property type="entry name" value="aa-tRNA-synth_Ic"/>
</dbReference>
<keyword evidence="4 9" id="KW-0067">ATP-binding</keyword>
<keyword evidence="1 9" id="KW-0963">Cytoplasm</keyword>
<comment type="subcellular location">
    <subcellularLocation>
        <location evidence="9">Cytoplasm</location>
    </subcellularLocation>
</comment>
<dbReference type="InterPro" id="IPR036986">
    <property type="entry name" value="S4_RNA-bd_sf"/>
</dbReference>
<sequence length="397" mass="44540">MKISHTSELLTRAVEEVIVREHLEEVIASGNKLRVKFGIDPTAPDIHLGHTVPLRKLRAFQDAGHQAVLIIGDFTATVGDPSGRDDARKPLSEEDIQTNLKEYLSQAGKVIDLEKTEVRYNSEWYKKMGVAFLYDLLAKVTVQRALERDDFQKRIAEGRDITVLEMIYPLLQGYDSVAVAADVELGGTDQKFNLLTGRKIQRRFGQPQQDVMTTWLMEGTDGGRKMSKSLGNYIGLRESAGEMFGKIMSIPDNLIVKYFIALTDVPMSEIEAMEKDIASGTMNPRDAKMALGERIAAAYHGEDEARQARERFVKVFSQREMPNEMQEFAIQDLPLTIVDVLVQAGLAASKSEARRLIEQGAVEIDGKEIRDLREAISSRDGQVIKVGKRRFLKIKSE</sequence>
<protein>
    <recommendedName>
        <fullName evidence="9">Tyrosine--tRNA ligase</fullName>
        <ecNumber evidence="9">6.1.1.1</ecNumber>
    </recommendedName>
    <alternativeName>
        <fullName evidence="9">Tyrosyl-tRNA synthetase</fullName>
        <shortName evidence="9">TyrRS</shortName>
    </alternativeName>
</protein>
<dbReference type="GO" id="GO:0005524">
    <property type="term" value="F:ATP binding"/>
    <property type="evidence" value="ECO:0007669"/>
    <property type="project" value="UniProtKB-UniRule"/>
</dbReference>
<evidence type="ECO:0000256" key="7">
    <source>
        <dbReference type="ARBA" id="ARBA00023146"/>
    </source>
</evidence>
<dbReference type="AlphaFoldDB" id="A0A1G2KTU3"/>
<dbReference type="InterPro" id="IPR002942">
    <property type="entry name" value="S4_RNA-bd"/>
</dbReference>
<keyword evidence="7 9" id="KW-0030">Aminoacyl-tRNA synthetase</keyword>
<comment type="function">
    <text evidence="9">Catalyzes the attachment of tyrosine to tRNA(Tyr) in a two-step reaction: tyrosine is first activated by ATP to form Tyr-AMP and then transferred to the acceptor end of tRNA(Tyr).</text>
</comment>
<dbReference type="InterPro" id="IPR054608">
    <property type="entry name" value="SYY-like_C"/>
</dbReference>
<dbReference type="InterPro" id="IPR014729">
    <property type="entry name" value="Rossmann-like_a/b/a_fold"/>
</dbReference>
<proteinExistence type="inferred from homology"/>
<keyword evidence="5 10" id="KW-0694">RNA-binding</keyword>
<evidence type="ECO:0000256" key="9">
    <source>
        <dbReference type="HAMAP-Rule" id="MF_02007"/>
    </source>
</evidence>
<feature type="binding site" evidence="9">
    <location>
        <position position="228"/>
    </location>
    <ligand>
        <name>ATP</name>
        <dbReference type="ChEBI" id="CHEBI:30616"/>
    </ligand>
</feature>
<dbReference type="PROSITE" id="PS50889">
    <property type="entry name" value="S4"/>
    <property type="match status" value="1"/>
</dbReference>
<dbReference type="Pfam" id="PF22421">
    <property type="entry name" value="SYY_C-terminal"/>
    <property type="match status" value="1"/>
</dbReference>
<evidence type="ECO:0000259" key="11">
    <source>
        <dbReference type="SMART" id="SM00363"/>
    </source>
</evidence>
<dbReference type="GO" id="GO:0005829">
    <property type="term" value="C:cytosol"/>
    <property type="evidence" value="ECO:0007669"/>
    <property type="project" value="TreeGrafter"/>
</dbReference>
<dbReference type="SUPFAM" id="SSF52374">
    <property type="entry name" value="Nucleotidylyl transferase"/>
    <property type="match status" value="1"/>
</dbReference>
<comment type="subunit">
    <text evidence="9">Homodimer.</text>
</comment>
<dbReference type="HAMAP" id="MF_02007">
    <property type="entry name" value="Tyr_tRNA_synth_type2"/>
    <property type="match status" value="1"/>
</dbReference>
<dbReference type="GO" id="GO:0003723">
    <property type="term" value="F:RNA binding"/>
    <property type="evidence" value="ECO:0007669"/>
    <property type="project" value="UniProtKB-KW"/>
</dbReference>
<dbReference type="PANTHER" id="PTHR11766">
    <property type="entry name" value="TYROSYL-TRNA SYNTHETASE"/>
    <property type="match status" value="1"/>
</dbReference>
<evidence type="ECO:0000256" key="10">
    <source>
        <dbReference type="PROSITE-ProRule" id="PRU00182"/>
    </source>
</evidence>
<dbReference type="EC" id="6.1.1.1" evidence="9"/>
<dbReference type="GO" id="GO:0004831">
    <property type="term" value="F:tyrosine-tRNA ligase activity"/>
    <property type="evidence" value="ECO:0007669"/>
    <property type="project" value="UniProtKB-UniRule"/>
</dbReference>
<evidence type="ECO:0000256" key="5">
    <source>
        <dbReference type="ARBA" id="ARBA00022884"/>
    </source>
</evidence>
<evidence type="ECO:0000256" key="8">
    <source>
        <dbReference type="ARBA" id="ARBA00048248"/>
    </source>
</evidence>
<dbReference type="PANTHER" id="PTHR11766:SF1">
    <property type="entry name" value="TYROSINE--TRNA LIGASE"/>
    <property type="match status" value="1"/>
</dbReference>
<feature type="short sequence motif" description="'KMSKS' region" evidence="9">
    <location>
        <begin position="225"/>
        <end position="229"/>
    </location>
</feature>
<evidence type="ECO:0000313" key="13">
    <source>
        <dbReference type="Proteomes" id="UP000177177"/>
    </source>
</evidence>
<evidence type="ECO:0000313" key="12">
    <source>
        <dbReference type="EMBL" id="OHA02908.1"/>
    </source>
</evidence>
<name>A0A1G2KTU3_9BACT</name>
<evidence type="ECO:0000256" key="6">
    <source>
        <dbReference type="ARBA" id="ARBA00022917"/>
    </source>
</evidence>
<evidence type="ECO:0000256" key="2">
    <source>
        <dbReference type="ARBA" id="ARBA00022598"/>
    </source>
</evidence>
<comment type="caution">
    <text evidence="12">The sequence shown here is derived from an EMBL/GenBank/DDBJ whole genome shotgun (WGS) entry which is preliminary data.</text>
</comment>
<dbReference type="Gene3D" id="3.40.50.620">
    <property type="entry name" value="HUPs"/>
    <property type="match status" value="1"/>
</dbReference>
<dbReference type="NCBIfam" id="TIGR00234">
    <property type="entry name" value="tyrS"/>
    <property type="match status" value="1"/>
</dbReference>
<accession>A0A1G2KTU3</accession>
<feature type="short sequence motif" description="'HIGH' region" evidence="9">
    <location>
        <begin position="41"/>
        <end position="50"/>
    </location>
</feature>
<dbReference type="EMBL" id="MHQN01000028">
    <property type="protein sequence ID" value="OHA02908.1"/>
    <property type="molecule type" value="Genomic_DNA"/>
</dbReference>
<dbReference type="Gene3D" id="3.10.290.10">
    <property type="entry name" value="RNA-binding S4 domain"/>
    <property type="match status" value="1"/>
</dbReference>
<dbReference type="SUPFAM" id="SSF55174">
    <property type="entry name" value="Alpha-L RNA-binding motif"/>
    <property type="match status" value="1"/>
</dbReference>
<dbReference type="InterPro" id="IPR024108">
    <property type="entry name" value="Tyr-tRNA-ligase_bac_2"/>
</dbReference>
<dbReference type="SMART" id="SM00363">
    <property type="entry name" value="S4"/>
    <property type="match status" value="1"/>
</dbReference>
<dbReference type="InterPro" id="IPR024088">
    <property type="entry name" value="Tyr-tRNA-ligase_bac-type"/>
</dbReference>
<dbReference type="FunFam" id="1.10.240.10:FF:000006">
    <property type="entry name" value="Tyrosine--tRNA ligase"/>
    <property type="match status" value="1"/>
</dbReference>
<keyword evidence="2 9" id="KW-0436">Ligase</keyword>
<dbReference type="Proteomes" id="UP000177177">
    <property type="component" value="Unassembled WGS sequence"/>
</dbReference>
<keyword evidence="3 9" id="KW-0547">Nucleotide-binding</keyword>
<dbReference type="CDD" id="cd00805">
    <property type="entry name" value="TyrRS_core"/>
    <property type="match status" value="1"/>
</dbReference>
<comment type="similarity">
    <text evidence="9">Belongs to the class-I aminoacyl-tRNA synthetase family. TyrS type 2 subfamily.</text>
</comment>
<evidence type="ECO:0000256" key="1">
    <source>
        <dbReference type="ARBA" id="ARBA00022490"/>
    </source>
</evidence>
<dbReference type="PROSITE" id="PS00178">
    <property type="entry name" value="AA_TRNA_LIGASE_I"/>
    <property type="match status" value="1"/>
</dbReference>
<comment type="catalytic activity">
    <reaction evidence="8 9">
        <text>tRNA(Tyr) + L-tyrosine + ATP = L-tyrosyl-tRNA(Tyr) + AMP + diphosphate + H(+)</text>
        <dbReference type="Rhea" id="RHEA:10220"/>
        <dbReference type="Rhea" id="RHEA-COMP:9706"/>
        <dbReference type="Rhea" id="RHEA-COMP:9707"/>
        <dbReference type="ChEBI" id="CHEBI:15378"/>
        <dbReference type="ChEBI" id="CHEBI:30616"/>
        <dbReference type="ChEBI" id="CHEBI:33019"/>
        <dbReference type="ChEBI" id="CHEBI:58315"/>
        <dbReference type="ChEBI" id="CHEBI:78442"/>
        <dbReference type="ChEBI" id="CHEBI:78536"/>
        <dbReference type="ChEBI" id="CHEBI:456215"/>
        <dbReference type="EC" id="6.1.1.1"/>
    </reaction>
</comment>
<dbReference type="CDD" id="cd00165">
    <property type="entry name" value="S4"/>
    <property type="match status" value="1"/>
</dbReference>
<dbReference type="InterPro" id="IPR002307">
    <property type="entry name" value="Tyr-tRNA-ligase"/>
</dbReference>
<evidence type="ECO:0000256" key="3">
    <source>
        <dbReference type="ARBA" id="ARBA00022741"/>
    </source>
</evidence>
<evidence type="ECO:0000256" key="4">
    <source>
        <dbReference type="ARBA" id="ARBA00022840"/>
    </source>
</evidence>
<gene>
    <name evidence="9" type="primary">tyrS</name>
    <name evidence="12" type="ORF">A3C92_01595</name>
</gene>
<dbReference type="FunFam" id="3.10.290.10:FF:000022">
    <property type="entry name" value="Tyrosine--tRNA ligase"/>
    <property type="match status" value="1"/>
</dbReference>
<dbReference type="GO" id="GO:0006437">
    <property type="term" value="P:tyrosyl-tRNA aminoacylation"/>
    <property type="evidence" value="ECO:0007669"/>
    <property type="project" value="UniProtKB-UniRule"/>
</dbReference>
<feature type="domain" description="RNA-binding S4" evidence="11">
    <location>
        <begin position="336"/>
        <end position="397"/>
    </location>
</feature>
<reference evidence="12 13" key="1">
    <citation type="journal article" date="2016" name="Nat. Commun.">
        <title>Thousands of microbial genomes shed light on interconnected biogeochemical processes in an aquifer system.</title>
        <authorList>
            <person name="Anantharaman K."/>
            <person name="Brown C.T."/>
            <person name="Hug L.A."/>
            <person name="Sharon I."/>
            <person name="Castelle C.J."/>
            <person name="Probst A.J."/>
            <person name="Thomas B.C."/>
            <person name="Singh A."/>
            <person name="Wilkins M.J."/>
            <person name="Karaoz U."/>
            <person name="Brodie E.L."/>
            <person name="Williams K.H."/>
            <person name="Hubbard S.S."/>
            <person name="Banfield J.F."/>
        </authorList>
    </citation>
    <scope>NUCLEOTIDE SEQUENCE [LARGE SCALE GENOMIC DNA]</scope>
</reference>
<dbReference type="Gene3D" id="1.10.240.10">
    <property type="entry name" value="Tyrosyl-Transfer RNA Synthetase"/>
    <property type="match status" value="1"/>
</dbReference>
<dbReference type="InterPro" id="IPR001412">
    <property type="entry name" value="aa-tRNA-synth_I_CS"/>
</dbReference>